<dbReference type="PANTHER" id="PTHR12214">
    <property type="entry name" value="GC-RICH SEQUENCE DNA-BINDING FACTOR"/>
    <property type="match status" value="1"/>
</dbReference>
<gene>
    <name evidence="5" type="ORF">J5N97_011636</name>
</gene>
<keyword evidence="6" id="KW-1185">Reference proteome</keyword>
<evidence type="ECO:0000256" key="3">
    <source>
        <dbReference type="ARBA" id="ARBA00023242"/>
    </source>
</evidence>
<comment type="caution">
    <text evidence="5">The sequence shown here is derived from an EMBL/GenBank/DDBJ whole genome shotgun (WGS) entry which is preliminary data.</text>
</comment>
<evidence type="ECO:0000313" key="6">
    <source>
        <dbReference type="Proteomes" id="UP001085076"/>
    </source>
</evidence>
<dbReference type="GO" id="GO:0005634">
    <property type="term" value="C:nucleus"/>
    <property type="evidence" value="ECO:0007669"/>
    <property type="project" value="UniProtKB-SubCell"/>
</dbReference>
<dbReference type="PANTHER" id="PTHR12214:SF0">
    <property type="entry name" value="LD29489P"/>
    <property type="match status" value="1"/>
</dbReference>
<dbReference type="OrthoDB" id="429427at2759"/>
<dbReference type="EMBL" id="JAGGNH010000002">
    <property type="protein sequence ID" value="KAJ0983381.1"/>
    <property type="molecule type" value="Genomic_DNA"/>
</dbReference>
<evidence type="ECO:0000313" key="5">
    <source>
        <dbReference type="EMBL" id="KAJ0983381.1"/>
    </source>
</evidence>
<feature type="domain" description="GCF C-terminal" evidence="4">
    <location>
        <begin position="60"/>
        <end position="152"/>
    </location>
</feature>
<accession>A0A9D5D1E6</accession>
<comment type="subcellular location">
    <subcellularLocation>
        <location evidence="1">Nucleus</location>
    </subcellularLocation>
</comment>
<dbReference type="GO" id="GO:0003677">
    <property type="term" value="F:DNA binding"/>
    <property type="evidence" value="ECO:0007669"/>
    <property type="project" value="InterPro"/>
</dbReference>
<sequence length="243" mass="27913">MLGWSFLSGIRSIRRRISMTWIGMNCYLIMGYQERMRDYDADDPDANLIPVLVEKDRECSFATNLLINYIPASSEGLRELLAVVRSRLDEAIAGLSVPTWSALVLKAVPGAAQLAAYQFGMSLRLLRNICLWKDVLALPILEKLALDDLLGKKLLPHVRSIMRTFMMQLPDREDNCIAIRICLSTWYLKERFDPCHQNCITFNRIPILQGNLKNWIPGYVESCNNSRNSNAFYQMIFTIFKPE</sequence>
<reference evidence="5" key="2">
    <citation type="journal article" date="2022" name="Hortic Res">
        <title>The genome of Dioscorea zingiberensis sheds light on the biosynthesis, origin and evolution of the medicinally important diosgenin saponins.</title>
        <authorList>
            <person name="Li Y."/>
            <person name="Tan C."/>
            <person name="Li Z."/>
            <person name="Guo J."/>
            <person name="Li S."/>
            <person name="Chen X."/>
            <person name="Wang C."/>
            <person name="Dai X."/>
            <person name="Yang H."/>
            <person name="Song W."/>
            <person name="Hou L."/>
            <person name="Xu J."/>
            <person name="Tong Z."/>
            <person name="Xu A."/>
            <person name="Yuan X."/>
            <person name="Wang W."/>
            <person name="Yang Q."/>
            <person name="Chen L."/>
            <person name="Sun Z."/>
            <person name="Wang K."/>
            <person name="Pan B."/>
            <person name="Chen J."/>
            <person name="Bao Y."/>
            <person name="Liu F."/>
            <person name="Qi X."/>
            <person name="Gang D.R."/>
            <person name="Wen J."/>
            <person name="Li J."/>
        </authorList>
    </citation>
    <scope>NUCLEOTIDE SEQUENCE</scope>
    <source>
        <strain evidence="5">Dzin_1.0</strain>
    </source>
</reference>
<dbReference type="GO" id="GO:0000398">
    <property type="term" value="P:mRNA splicing, via spliceosome"/>
    <property type="evidence" value="ECO:0007669"/>
    <property type="project" value="InterPro"/>
</dbReference>
<proteinExistence type="inferred from homology"/>
<evidence type="ECO:0000256" key="1">
    <source>
        <dbReference type="ARBA" id="ARBA00004123"/>
    </source>
</evidence>
<keyword evidence="3" id="KW-0539">Nucleus</keyword>
<dbReference type="Pfam" id="PF07842">
    <property type="entry name" value="GCFC"/>
    <property type="match status" value="1"/>
</dbReference>
<reference evidence="5" key="1">
    <citation type="submission" date="2021-03" db="EMBL/GenBank/DDBJ databases">
        <authorList>
            <person name="Li Z."/>
            <person name="Yang C."/>
        </authorList>
    </citation>
    <scope>NUCLEOTIDE SEQUENCE</scope>
    <source>
        <strain evidence="5">Dzin_1.0</strain>
        <tissue evidence="5">Leaf</tissue>
    </source>
</reference>
<dbReference type="Proteomes" id="UP001085076">
    <property type="component" value="Miscellaneous, Linkage group lg02"/>
</dbReference>
<comment type="similarity">
    <text evidence="2">Belongs to the GCF family.</text>
</comment>
<dbReference type="InterPro" id="IPR022783">
    <property type="entry name" value="GCFC_dom"/>
</dbReference>
<protein>
    <recommendedName>
        <fullName evidence="4">GCF C-terminal domain-containing protein</fullName>
    </recommendedName>
</protein>
<evidence type="ECO:0000256" key="2">
    <source>
        <dbReference type="ARBA" id="ARBA00010801"/>
    </source>
</evidence>
<dbReference type="AlphaFoldDB" id="A0A9D5D1E6"/>
<organism evidence="5 6">
    <name type="scientific">Dioscorea zingiberensis</name>
    <dbReference type="NCBI Taxonomy" id="325984"/>
    <lineage>
        <taxon>Eukaryota</taxon>
        <taxon>Viridiplantae</taxon>
        <taxon>Streptophyta</taxon>
        <taxon>Embryophyta</taxon>
        <taxon>Tracheophyta</taxon>
        <taxon>Spermatophyta</taxon>
        <taxon>Magnoliopsida</taxon>
        <taxon>Liliopsida</taxon>
        <taxon>Dioscoreales</taxon>
        <taxon>Dioscoreaceae</taxon>
        <taxon>Dioscorea</taxon>
    </lineage>
</organism>
<name>A0A9D5D1E6_9LILI</name>
<dbReference type="InterPro" id="IPR012890">
    <property type="entry name" value="GCFC2-like"/>
</dbReference>
<evidence type="ECO:0000259" key="4">
    <source>
        <dbReference type="Pfam" id="PF07842"/>
    </source>
</evidence>